<reference evidence="1 2" key="1">
    <citation type="submission" date="2015-09" db="EMBL/GenBank/DDBJ databases">
        <title>Identification and resolution of microdiversity through metagenomic sequencing of parallel consortia.</title>
        <authorList>
            <person name="Nelson W.C."/>
            <person name="Romine M.F."/>
            <person name="Lindemann S.R."/>
        </authorList>
    </citation>
    <scope>NUCLEOTIDE SEQUENCE [LARGE SCALE GENOMIC DNA]</scope>
    <source>
        <strain evidence="1">Ana</strain>
    </source>
</reference>
<dbReference type="AlphaFoldDB" id="A0A0P7Z1R0"/>
<dbReference type="Proteomes" id="UP000050465">
    <property type="component" value="Unassembled WGS sequence"/>
</dbReference>
<dbReference type="PATRIC" id="fig|1666911.3.peg.2593"/>
<organism evidence="1 2">
    <name type="scientific">Phormidesmis priestleyi Ana</name>
    <dbReference type="NCBI Taxonomy" id="1666911"/>
    <lineage>
        <taxon>Bacteria</taxon>
        <taxon>Bacillati</taxon>
        <taxon>Cyanobacteriota</taxon>
        <taxon>Cyanophyceae</taxon>
        <taxon>Leptolyngbyales</taxon>
        <taxon>Leptolyngbyaceae</taxon>
        <taxon>Phormidesmis</taxon>
    </lineage>
</organism>
<dbReference type="EMBL" id="LJZR01000001">
    <property type="protein sequence ID" value="KPQ37662.1"/>
    <property type="molecule type" value="Genomic_DNA"/>
</dbReference>
<name>A0A0P7Z1R0_9CYAN</name>
<protein>
    <submittedName>
        <fullName evidence="1">Putative membrane protein</fullName>
    </submittedName>
</protein>
<evidence type="ECO:0000313" key="1">
    <source>
        <dbReference type="EMBL" id="KPQ37662.1"/>
    </source>
</evidence>
<evidence type="ECO:0000313" key="2">
    <source>
        <dbReference type="Proteomes" id="UP000050465"/>
    </source>
</evidence>
<gene>
    <name evidence="1" type="ORF">HLUCCA11_01015</name>
</gene>
<proteinExistence type="predicted"/>
<sequence>MAISAYNRKIAIALAFSGAIAPFPTAWLHKFYLGHYLWGIVYLVLAPTQLPRVACLLEGAWYLTQSDDGFANRFPQAGSILRPVSSEGPLQNTTEMKRIDITNIDITNQVAKAIRELELLRQEGLITEYEFEQKRRKLLEQV</sequence>
<dbReference type="STRING" id="1666911.HLUCCA11_01015"/>
<accession>A0A0P7Z1R0</accession>
<comment type="caution">
    <text evidence="1">The sequence shown here is derived from an EMBL/GenBank/DDBJ whole genome shotgun (WGS) entry which is preliminary data.</text>
</comment>